<evidence type="ECO:0000256" key="1">
    <source>
        <dbReference type="ARBA" id="ARBA00023268"/>
    </source>
</evidence>
<dbReference type="Gene3D" id="3.30.70.270">
    <property type="match status" value="1"/>
</dbReference>
<evidence type="ECO:0000313" key="5">
    <source>
        <dbReference type="Proteomes" id="UP001472677"/>
    </source>
</evidence>
<accession>A0ABR2G8P3</accession>
<protein>
    <recommendedName>
        <fullName evidence="6">Reverse transcriptase/retrotransposon-derived protein RNase H-like domain-containing protein</fullName>
    </recommendedName>
</protein>
<proteinExistence type="predicted"/>
<keyword evidence="1" id="KW-0511">Multifunctional enzyme</keyword>
<reference evidence="4 5" key="1">
    <citation type="journal article" date="2024" name="G3 (Bethesda)">
        <title>Genome assembly of Hibiscus sabdariffa L. provides insights into metabolisms of medicinal natural products.</title>
        <authorList>
            <person name="Kim T."/>
        </authorList>
    </citation>
    <scope>NUCLEOTIDE SEQUENCE [LARGE SCALE GENOMIC DNA]</scope>
    <source>
        <strain evidence="4">TK-2024</strain>
        <tissue evidence="4">Old leaves</tissue>
    </source>
</reference>
<name>A0ABR2G8P3_9ROSI</name>
<evidence type="ECO:0000259" key="3">
    <source>
        <dbReference type="Pfam" id="PF17919"/>
    </source>
</evidence>
<dbReference type="SUPFAM" id="SSF56672">
    <property type="entry name" value="DNA/RNA polymerases"/>
    <property type="match status" value="1"/>
</dbReference>
<dbReference type="InterPro" id="IPR050951">
    <property type="entry name" value="Retrovirus_Pol_polyprotein"/>
</dbReference>
<dbReference type="InterPro" id="IPR000477">
    <property type="entry name" value="RT_dom"/>
</dbReference>
<comment type="caution">
    <text evidence="4">The sequence shown here is derived from an EMBL/GenBank/DDBJ whole genome shotgun (WGS) entry which is preliminary data.</text>
</comment>
<dbReference type="InterPro" id="IPR043128">
    <property type="entry name" value="Rev_trsase/Diguanyl_cyclase"/>
</dbReference>
<dbReference type="InterPro" id="IPR043502">
    <property type="entry name" value="DNA/RNA_pol_sf"/>
</dbReference>
<dbReference type="EMBL" id="JBBPBM010000002">
    <property type="protein sequence ID" value="KAK8596949.1"/>
    <property type="molecule type" value="Genomic_DNA"/>
</dbReference>
<dbReference type="PANTHER" id="PTHR37984">
    <property type="entry name" value="PROTEIN CBG26694"/>
    <property type="match status" value="1"/>
</dbReference>
<dbReference type="Pfam" id="PF17919">
    <property type="entry name" value="RT_RNaseH_2"/>
    <property type="match status" value="1"/>
</dbReference>
<evidence type="ECO:0000259" key="2">
    <source>
        <dbReference type="Pfam" id="PF00078"/>
    </source>
</evidence>
<evidence type="ECO:0000313" key="4">
    <source>
        <dbReference type="EMBL" id="KAK8596949.1"/>
    </source>
</evidence>
<sequence length="202" mass="23036">MLAASIIQSSKSPFASPCLLVKKKDGSWRLCVDYRQLNSLTIKKKYPIPVVDDLLDALSCATYYSKIDLRSGYWQIRIKPEDVPKTTFRTHQWAFSVQSYYRKFIRNYGSISKPLTAMLKKDNFSWITEAKEAFLTLKEAMCFAPVLALSDFTQPFSLETDASSKGIGTVLTQNGRPIAYLSKALDLSILIFLFMKRNTLQF</sequence>
<dbReference type="Pfam" id="PF00078">
    <property type="entry name" value="RVT_1"/>
    <property type="match status" value="1"/>
</dbReference>
<keyword evidence="5" id="KW-1185">Reference proteome</keyword>
<gene>
    <name evidence="4" type="ORF">V6N12_065426</name>
</gene>
<feature type="domain" description="Reverse transcriptase/retrotransposon-derived protein RNase H-like" evidence="3">
    <location>
        <begin position="126"/>
        <end position="186"/>
    </location>
</feature>
<dbReference type="CDD" id="cd01647">
    <property type="entry name" value="RT_LTR"/>
    <property type="match status" value="1"/>
</dbReference>
<dbReference type="Gene3D" id="3.10.20.370">
    <property type="match status" value="1"/>
</dbReference>
<feature type="domain" description="Reverse transcriptase" evidence="2">
    <location>
        <begin position="21"/>
        <end position="107"/>
    </location>
</feature>
<dbReference type="InterPro" id="IPR041577">
    <property type="entry name" value="RT_RNaseH_2"/>
</dbReference>
<dbReference type="Proteomes" id="UP001472677">
    <property type="component" value="Unassembled WGS sequence"/>
</dbReference>
<evidence type="ECO:0008006" key="6">
    <source>
        <dbReference type="Google" id="ProtNLM"/>
    </source>
</evidence>
<organism evidence="4 5">
    <name type="scientific">Hibiscus sabdariffa</name>
    <name type="common">roselle</name>
    <dbReference type="NCBI Taxonomy" id="183260"/>
    <lineage>
        <taxon>Eukaryota</taxon>
        <taxon>Viridiplantae</taxon>
        <taxon>Streptophyta</taxon>
        <taxon>Embryophyta</taxon>
        <taxon>Tracheophyta</taxon>
        <taxon>Spermatophyta</taxon>
        <taxon>Magnoliopsida</taxon>
        <taxon>eudicotyledons</taxon>
        <taxon>Gunneridae</taxon>
        <taxon>Pentapetalae</taxon>
        <taxon>rosids</taxon>
        <taxon>malvids</taxon>
        <taxon>Malvales</taxon>
        <taxon>Malvaceae</taxon>
        <taxon>Malvoideae</taxon>
        <taxon>Hibiscus</taxon>
    </lineage>
</organism>
<dbReference type="Gene3D" id="3.10.10.10">
    <property type="entry name" value="HIV Type 1 Reverse Transcriptase, subunit A, domain 1"/>
    <property type="match status" value="1"/>
</dbReference>
<dbReference type="PANTHER" id="PTHR37984:SF5">
    <property type="entry name" value="PROTEIN NYNRIN-LIKE"/>
    <property type="match status" value="1"/>
</dbReference>